<name>A0ABR9DNC0_9MICO</name>
<sequence>MSSSAAVPAYVLPLPPEGEAWLRVADVLAASWLVLVPLALLAAALCVRRRVDRIALASVWVGSLVVVALLVTVTLRAWLVPTLWPASYFNDVGGAGQPTTFRPTLGSALGEVAAPLVAAVLAVVVGVVTERWGRHRSARVRGVDVRTAA</sequence>
<dbReference type="RefSeq" id="WP_192278070.1">
    <property type="nucleotide sequence ID" value="NZ_JACZDF010000002.1"/>
</dbReference>
<evidence type="ECO:0000313" key="3">
    <source>
        <dbReference type="Proteomes" id="UP000642107"/>
    </source>
</evidence>
<proteinExistence type="predicted"/>
<keyword evidence="3" id="KW-1185">Reference proteome</keyword>
<dbReference type="Proteomes" id="UP000642107">
    <property type="component" value="Unassembled WGS sequence"/>
</dbReference>
<comment type="caution">
    <text evidence="2">The sequence shown here is derived from an EMBL/GenBank/DDBJ whole genome shotgun (WGS) entry which is preliminary data.</text>
</comment>
<organism evidence="2 3">
    <name type="scientific">Flavimobilis rhizosphaerae</name>
    <dbReference type="NCBI Taxonomy" id="2775421"/>
    <lineage>
        <taxon>Bacteria</taxon>
        <taxon>Bacillati</taxon>
        <taxon>Actinomycetota</taxon>
        <taxon>Actinomycetes</taxon>
        <taxon>Micrococcales</taxon>
        <taxon>Jonesiaceae</taxon>
        <taxon>Flavimobilis</taxon>
    </lineage>
</organism>
<keyword evidence="1" id="KW-0472">Membrane</keyword>
<feature type="transmembrane region" description="Helical" evidence="1">
    <location>
        <begin position="54"/>
        <end position="79"/>
    </location>
</feature>
<gene>
    <name evidence="2" type="ORF">IGS67_03785</name>
</gene>
<keyword evidence="1" id="KW-1133">Transmembrane helix</keyword>
<feature type="transmembrane region" description="Helical" evidence="1">
    <location>
        <begin position="112"/>
        <end position="129"/>
    </location>
</feature>
<keyword evidence="1" id="KW-0812">Transmembrane</keyword>
<reference evidence="2 3" key="1">
    <citation type="submission" date="2020-09" db="EMBL/GenBank/DDBJ databases">
        <title>Flavimobilis rhizosphaerae sp. nov., isolated from rhizosphere soil of Spartina alterniflora.</title>
        <authorList>
            <person name="Hanqin C."/>
        </authorList>
    </citation>
    <scope>NUCLEOTIDE SEQUENCE [LARGE SCALE GENOMIC DNA]</scope>
    <source>
        <strain evidence="2 3">GY 10621</strain>
    </source>
</reference>
<accession>A0ABR9DNC0</accession>
<protein>
    <submittedName>
        <fullName evidence="2">Uncharacterized protein</fullName>
    </submittedName>
</protein>
<dbReference type="EMBL" id="JACZDF010000002">
    <property type="protein sequence ID" value="MBD9698616.1"/>
    <property type="molecule type" value="Genomic_DNA"/>
</dbReference>
<evidence type="ECO:0000256" key="1">
    <source>
        <dbReference type="SAM" id="Phobius"/>
    </source>
</evidence>
<evidence type="ECO:0000313" key="2">
    <source>
        <dbReference type="EMBL" id="MBD9698616.1"/>
    </source>
</evidence>
<feature type="transmembrane region" description="Helical" evidence="1">
    <location>
        <begin position="20"/>
        <end position="47"/>
    </location>
</feature>